<comment type="caution">
    <text evidence="1">The sequence shown here is derived from an EMBL/GenBank/DDBJ whole genome shotgun (WGS) entry which is preliminary data.</text>
</comment>
<accession>A0A6S7G0J4</accession>
<organism evidence="1 2">
    <name type="scientific">Paramuricea clavata</name>
    <name type="common">Red gorgonian</name>
    <name type="synonym">Violescent sea-whip</name>
    <dbReference type="NCBI Taxonomy" id="317549"/>
    <lineage>
        <taxon>Eukaryota</taxon>
        <taxon>Metazoa</taxon>
        <taxon>Cnidaria</taxon>
        <taxon>Anthozoa</taxon>
        <taxon>Octocorallia</taxon>
        <taxon>Malacalcyonacea</taxon>
        <taxon>Plexauridae</taxon>
        <taxon>Paramuricea</taxon>
    </lineage>
</organism>
<proteinExistence type="predicted"/>
<dbReference type="AlphaFoldDB" id="A0A6S7G0J4"/>
<evidence type="ECO:0000313" key="2">
    <source>
        <dbReference type="Proteomes" id="UP001152795"/>
    </source>
</evidence>
<evidence type="ECO:0000313" key="1">
    <source>
        <dbReference type="EMBL" id="CAB3985398.1"/>
    </source>
</evidence>
<gene>
    <name evidence="1" type="ORF">PACLA_8A049951</name>
</gene>
<name>A0A6S7G0J4_PARCT</name>
<dbReference type="OrthoDB" id="6157941at2759"/>
<dbReference type="Proteomes" id="UP001152795">
    <property type="component" value="Unassembled WGS sequence"/>
</dbReference>
<dbReference type="EMBL" id="CACRXK020000868">
    <property type="protein sequence ID" value="CAB3985398.1"/>
    <property type="molecule type" value="Genomic_DNA"/>
</dbReference>
<sequence>MEKCTAQFLIKLQAHSKIPKVAVNNIVEGTSILINQVKEHLKQKVISYINESDEDFTTESVEQIFDNFEDPLINLKTSYRQSSVIENNPNFVQPLHIADIITSHPSYCREGILYDICDGQCFKNNPIFQEHPNALQIVLYHDEVEICNPLGSHVGKHKIDLYYYTLGNISPKHRSKLRAIRLLAIVKAKDVSKYGQKKILTPILNDLQRLANGYTFIINGTPIELFGAVVSCLGDTEGQHQWGCFKVKVGWAHQKCRNCLCTFVNMQQNFRDSQFTQRSVEQYHRQCDDIERGPNDEIMKDL</sequence>
<protein>
    <submittedName>
        <fullName evidence="1">Uncharacterized protein</fullName>
    </submittedName>
</protein>
<reference evidence="1" key="1">
    <citation type="submission" date="2020-04" db="EMBL/GenBank/DDBJ databases">
        <authorList>
            <person name="Alioto T."/>
            <person name="Alioto T."/>
            <person name="Gomez Garrido J."/>
        </authorList>
    </citation>
    <scope>NUCLEOTIDE SEQUENCE</scope>
    <source>
        <strain evidence="1">A484AB</strain>
    </source>
</reference>
<keyword evidence="2" id="KW-1185">Reference proteome</keyword>